<reference evidence="4" key="1">
    <citation type="submission" date="2018-05" db="EMBL/GenBank/DDBJ databases">
        <authorList>
            <person name="Lanie J.A."/>
            <person name="Ng W.-L."/>
            <person name="Kazmierczak K.M."/>
            <person name="Andrzejewski T.M."/>
            <person name="Davidsen T.M."/>
            <person name="Wayne K.J."/>
            <person name="Tettelin H."/>
            <person name="Glass J.I."/>
            <person name="Rusch D."/>
            <person name="Podicherti R."/>
            <person name="Tsui H.-C.T."/>
            <person name="Winkler M.E."/>
        </authorList>
    </citation>
    <scope>NUCLEOTIDE SEQUENCE</scope>
</reference>
<keyword evidence="3" id="KW-0472">Membrane</keyword>
<dbReference type="AlphaFoldDB" id="A0A381QV72"/>
<feature type="compositionally biased region" description="Polar residues" evidence="2">
    <location>
        <begin position="1028"/>
        <end position="1039"/>
    </location>
</feature>
<protein>
    <recommendedName>
        <fullName evidence="5">DUF4175 family protein</fullName>
    </recommendedName>
</protein>
<feature type="coiled-coil region" evidence="1">
    <location>
        <begin position="569"/>
        <end position="633"/>
    </location>
</feature>
<feature type="transmembrane region" description="Helical" evidence="3">
    <location>
        <begin position="21"/>
        <end position="47"/>
    </location>
</feature>
<accession>A0A381QV72</accession>
<organism evidence="4">
    <name type="scientific">marine metagenome</name>
    <dbReference type="NCBI Taxonomy" id="408172"/>
    <lineage>
        <taxon>unclassified sequences</taxon>
        <taxon>metagenomes</taxon>
        <taxon>ecological metagenomes</taxon>
    </lineage>
</organism>
<feature type="region of interest" description="Disordered" evidence="2">
    <location>
        <begin position="1027"/>
        <end position="1058"/>
    </location>
</feature>
<evidence type="ECO:0000256" key="2">
    <source>
        <dbReference type="SAM" id="MobiDB-lite"/>
    </source>
</evidence>
<feature type="transmembrane region" description="Helical" evidence="3">
    <location>
        <begin position="155"/>
        <end position="174"/>
    </location>
</feature>
<sequence>MNEISEINQFLTHIQKKWNRVRFILGAYLAITFLTGILLAVALFYYFQLTSTSYIAPIVLLLILGKYLYHNFRSNSLNGLDRYGAALLTEKKYPKLNNSLINSVQLGGYIGDPAREKLFSSAMIRELLARTQKQLTKLDANLVLENGKTAPARNLFLATMAVSMAVTLLLPNFWQQALINSKGSVSTPGITKIEEGIQSPITAEPEKNYQISDLGLTLNYPSYTRLTSKVIKPSDGSVASLPGTEVTIEGKTNEGFHEATLVVNAKDSILMESKNQFSFKGALLVRERGFYQFQLKGQSGAQFLLPQKYLVELEQDQTPRIILFPANPKPIYYDSDKIQIFYEGSDDFGIQNIELVAQIDDNSIRKKIKNFKENEKETQGRFTWNLALESLKPGQEVQYYLEIKDNDNISGPNKGQSEMMRFTIFDSREALENLVQLQDELTEKMIALLATGLVEDNILKTTTKDILYGKKLLASNADALIEIIGLAQHIKNQAEEFGNFPQPYLTLLNNIISRLKEIRQEKIETIDKIQRTLMKPTPVGYSLLSIEVLNDRMITHLERDILYLIKITNRQKMDQVMDLEDELSELTESLQEEFENLKNKNSPLNSNQLKSKLNQIQQTLKQLLDKLSQQNQSLPDEFLNSKSYQSMNLKEMMSSIEKIQELANKGKIDEAMEQLKKMAEDLRNFAEQLNQTNSSMEEMVDTQMMEQLNESMRELEGLEKKQSKIINETSEINQKLRQQQSKQSESLVKKFFEELKKDVESIQAILNDDKNFLNEHEAMKKTSKLLEKESTLNQEIQSLGQKAIDSSLKEKNLAENFTELNDRRRQRTKILNEINSLRTQGFQEFKEKLPELQKKYDTLKELAEINDLNDFNLLFKNTYPEILRWQGNLRTSRNLLEDIGGKMSDDLRQITRLNGEISKKLGTLKRSIEASNESLLSDEEKNRLKKMAQQEKNIRGKTDGMRKQFKEMNQRNPMLPPTLSQNMQMAGKNLKQAESRLNQNQVQRSIESENKAMKSIQKTQKILKDMKNSGSQMSRQGKPQNRLRLGTGNRRGSRRGGAIRMQKEKVLLPSEDQYKVPSEFREEILDAMKKETPKNYEQLVNEYYRELVQ</sequence>
<evidence type="ECO:0000256" key="3">
    <source>
        <dbReference type="SAM" id="Phobius"/>
    </source>
</evidence>
<gene>
    <name evidence="4" type="ORF">METZ01_LOCUS34531</name>
</gene>
<feature type="coiled-coil region" evidence="1">
    <location>
        <begin position="668"/>
        <end position="728"/>
    </location>
</feature>
<keyword evidence="3" id="KW-1133">Transmembrane helix</keyword>
<name>A0A381QV72_9ZZZZ</name>
<evidence type="ECO:0000313" key="4">
    <source>
        <dbReference type="EMBL" id="SUZ81677.1"/>
    </source>
</evidence>
<keyword evidence="3" id="KW-0812">Transmembrane</keyword>
<proteinExistence type="predicted"/>
<evidence type="ECO:0008006" key="5">
    <source>
        <dbReference type="Google" id="ProtNLM"/>
    </source>
</evidence>
<feature type="transmembrane region" description="Helical" evidence="3">
    <location>
        <begin position="53"/>
        <end position="69"/>
    </location>
</feature>
<keyword evidence="1" id="KW-0175">Coiled coil</keyword>
<dbReference type="EMBL" id="UINC01001478">
    <property type="protein sequence ID" value="SUZ81677.1"/>
    <property type="molecule type" value="Genomic_DNA"/>
</dbReference>
<evidence type="ECO:0000256" key="1">
    <source>
        <dbReference type="SAM" id="Coils"/>
    </source>
</evidence>